<dbReference type="Proteomes" id="UP000031408">
    <property type="component" value="Unassembled WGS sequence"/>
</dbReference>
<dbReference type="InterPro" id="IPR038063">
    <property type="entry name" value="Transpep_catalytic_dom"/>
</dbReference>
<feature type="active site" description="Nucleophile" evidence="7">
    <location>
        <position position="166"/>
    </location>
</feature>
<evidence type="ECO:0000256" key="7">
    <source>
        <dbReference type="PROSITE-ProRule" id="PRU01373"/>
    </source>
</evidence>
<reference evidence="10 11" key="1">
    <citation type="submission" date="2014-11" db="EMBL/GenBank/DDBJ databases">
        <title>Genome sequence of Flavihumibacter solisilvae 3-3.</title>
        <authorList>
            <person name="Zhou G."/>
            <person name="Li M."/>
            <person name="Wang G."/>
        </authorList>
    </citation>
    <scope>NUCLEOTIDE SEQUENCE [LARGE SCALE GENOMIC DNA]</scope>
    <source>
        <strain evidence="10 11">3-3</strain>
    </source>
</reference>
<dbReference type="Gene3D" id="3.30.1150.10">
    <property type="match status" value="1"/>
</dbReference>
<dbReference type="PROSITE" id="PS52029">
    <property type="entry name" value="LD_TPASE"/>
    <property type="match status" value="1"/>
</dbReference>
<evidence type="ECO:0000256" key="5">
    <source>
        <dbReference type="ARBA" id="ARBA00022984"/>
    </source>
</evidence>
<evidence type="ECO:0000256" key="4">
    <source>
        <dbReference type="ARBA" id="ARBA00022960"/>
    </source>
</evidence>
<dbReference type="SUPFAM" id="SSF141523">
    <property type="entry name" value="L,D-transpeptidase catalytic domain-like"/>
    <property type="match status" value="1"/>
</dbReference>
<feature type="signal peptide" evidence="8">
    <location>
        <begin position="1"/>
        <end position="21"/>
    </location>
</feature>
<evidence type="ECO:0000256" key="1">
    <source>
        <dbReference type="ARBA" id="ARBA00004752"/>
    </source>
</evidence>
<dbReference type="UniPathway" id="UPA00219"/>
<keyword evidence="6 7" id="KW-0961">Cell wall biogenesis/degradation</keyword>
<comment type="pathway">
    <text evidence="1 7">Cell wall biogenesis; peptidoglycan biosynthesis.</text>
</comment>
<dbReference type="GO" id="GO:0009252">
    <property type="term" value="P:peptidoglycan biosynthetic process"/>
    <property type="evidence" value="ECO:0007669"/>
    <property type="project" value="UniProtKB-UniPathway"/>
</dbReference>
<feature type="active site" description="Proton donor/acceptor" evidence="7">
    <location>
        <position position="158"/>
    </location>
</feature>
<dbReference type="OrthoDB" id="9809748at2"/>
<comment type="similarity">
    <text evidence="2">Belongs to the YkuD family.</text>
</comment>
<keyword evidence="8" id="KW-0732">Signal</keyword>
<protein>
    <recommendedName>
        <fullName evidence="9">L,D-TPase catalytic domain-containing protein</fullName>
    </recommendedName>
</protein>
<comment type="caution">
    <text evidence="10">The sequence shown here is derived from an EMBL/GenBank/DDBJ whole genome shotgun (WGS) entry which is preliminary data.</text>
</comment>
<evidence type="ECO:0000313" key="10">
    <source>
        <dbReference type="EMBL" id="KIC95061.1"/>
    </source>
</evidence>
<dbReference type="GO" id="GO:0008360">
    <property type="term" value="P:regulation of cell shape"/>
    <property type="evidence" value="ECO:0007669"/>
    <property type="project" value="UniProtKB-UniRule"/>
</dbReference>
<dbReference type="EMBL" id="JSVC01000009">
    <property type="protein sequence ID" value="KIC95061.1"/>
    <property type="molecule type" value="Genomic_DNA"/>
</dbReference>
<dbReference type="AlphaFoldDB" id="A0A0C1L6D9"/>
<accession>A0A0C1L6D9</accession>
<keyword evidence="3" id="KW-0808">Transferase</keyword>
<gene>
    <name evidence="10" type="ORF">OI18_09290</name>
</gene>
<proteinExistence type="inferred from homology"/>
<dbReference type="SUPFAM" id="SSF74653">
    <property type="entry name" value="TolA/TonB C-terminal domain"/>
    <property type="match status" value="1"/>
</dbReference>
<evidence type="ECO:0000313" key="11">
    <source>
        <dbReference type="Proteomes" id="UP000031408"/>
    </source>
</evidence>
<dbReference type="Pfam" id="PF03734">
    <property type="entry name" value="YkuD"/>
    <property type="match status" value="1"/>
</dbReference>
<dbReference type="GO" id="GO:0071555">
    <property type="term" value="P:cell wall organization"/>
    <property type="evidence" value="ECO:0007669"/>
    <property type="project" value="UniProtKB-UniRule"/>
</dbReference>
<keyword evidence="4 7" id="KW-0133">Cell shape</keyword>
<dbReference type="InterPro" id="IPR005490">
    <property type="entry name" value="LD_TPept_cat_dom"/>
</dbReference>
<dbReference type="GO" id="GO:0004180">
    <property type="term" value="F:carboxypeptidase activity"/>
    <property type="evidence" value="ECO:0007669"/>
    <property type="project" value="UniProtKB-ARBA"/>
</dbReference>
<evidence type="ECO:0000256" key="8">
    <source>
        <dbReference type="SAM" id="SignalP"/>
    </source>
</evidence>
<evidence type="ECO:0000256" key="2">
    <source>
        <dbReference type="ARBA" id="ARBA00005992"/>
    </source>
</evidence>
<dbReference type="PANTHER" id="PTHR36699">
    <property type="entry name" value="LD-TRANSPEPTIDASE"/>
    <property type="match status" value="1"/>
</dbReference>
<keyword evidence="11" id="KW-1185">Reference proteome</keyword>
<sequence length="395" mass="45409">MKRFCFTLSLLTSIFIGQAQTAFQPVFTDYQRNPSRINDILRRNEDTLMKQFREKGLQWPARYLYIRSFKYDSQLEVWVKNEKNEAYKLFKTYKVCAMAGTLGPKRMEGDYQVPEGFYYINEFNPRSVYHLSLGLNYPNASDRYLSDAIQPGGDIYIHGSCVTTGCIPITDSQIEELYALASGAKAKGQDFIPVHIFPVRFDVKRSTEYLNKYVRDFADYGHLANSLRDVFFYFEKNKKLPVIMVNGRGSYVLDEEVKKSHPGAEKKQNSAPAVVKKQRTLVAFNEREIPNTVHKLPEYPGGADAFKAYLKELNQQLSPYLNEEQHTAYVLVEFIVTSTGKVLNPRILKGGNDQLNEHLLDALELMPDWIPAVREEQQVPMKLKQTIVIENRPAA</sequence>
<name>A0A0C1L6D9_9BACT</name>
<organism evidence="10 11">
    <name type="scientific">Flavihumibacter solisilvae</name>
    <dbReference type="NCBI Taxonomy" id="1349421"/>
    <lineage>
        <taxon>Bacteria</taxon>
        <taxon>Pseudomonadati</taxon>
        <taxon>Bacteroidota</taxon>
        <taxon>Chitinophagia</taxon>
        <taxon>Chitinophagales</taxon>
        <taxon>Chitinophagaceae</taxon>
        <taxon>Flavihumibacter</taxon>
    </lineage>
</organism>
<dbReference type="PANTHER" id="PTHR36699:SF1">
    <property type="entry name" value="L,D-TRANSPEPTIDASE YAFK-RELATED"/>
    <property type="match status" value="1"/>
</dbReference>
<feature type="chain" id="PRO_5002135304" description="L,D-TPase catalytic domain-containing protein" evidence="8">
    <location>
        <begin position="22"/>
        <end position="395"/>
    </location>
</feature>
<feature type="domain" description="L,D-TPase catalytic" evidence="9">
    <location>
        <begin position="64"/>
        <end position="197"/>
    </location>
</feature>
<dbReference type="CDD" id="cd16913">
    <property type="entry name" value="YkuD_like"/>
    <property type="match status" value="1"/>
</dbReference>
<evidence type="ECO:0000256" key="3">
    <source>
        <dbReference type="ARBA" id="ARBA00022679"/>
    </source>
</evidence>
<keyword evidence="5 7" id="KW-0573">Peptidoglycan synthesis</keyword>
<dbReference type="STRING" id="1349421.OI18_09290"/>
<dbReference type="GO" id="GO:0016740">
    <property type="term" value="F:transferase activity"/>
    <property type="evidence" value="ECO:0007669"/>
    <property type="project" value="UniProtKB-KW"/>
</dbReference>
<evidence type="ECO:0000259" key="9">
    <source>
        <dbReference type="PROSITE" id="PS52029"/>
    </source>
</evidence>
<evidence type="ECO:0000256" key="6">
    <source>
        <dbReference type="ARBA" id="ARBA00023316"/>
    </source>
</evidence>